<dbReference type="PROSITE" id="PS51034">
    <property type="entry name" value="ZP_2"/>
    <property type="match status" value="1"/>
</dbReference>
<dbReference type="Ensembl" id="ENSPMRT00000022278.1">
    <property type="protein sequence ID" value="ENSPMRP00000020981.1"/>
    <property type="gene ID" value="ENSPMRG00000013625.1"/>
</dbReference>
<evidence type="ECO:0000313" key="3">
    <source>
        <dbReference type="Proteomes" id="UP000472272"/>
    </source>
</evidence>
<reference evidence="2 3" key="1">
    <citation type="journal article" date="2019" name="Proc. Natl. Acad. Sci. U.S.A.">
        <title>Regulatory changes in pterin and carotenoid genes underlie balanced color polymorphisms in the wall lizard.</title>
        <authorList>
            <person name="Andrade P."/>
            <person name="Pinho C."/>
            <person name="Perez I de Lanuza G."/>
            <person name="Afonso S."/>
            <person name="Brejcha J."/>
            <person name="Rubin C.J."/>
            <person name="Wallerman O."/>
            <person name="Pereira P."/>
            <person name="Sabatino S.J."/>
            <person name="Bellati A."/>
            <person name="Pellitteri-Rosa D."/>
            <person name="Bosakova Z."/>
            <person name="Bunikis I."/>
            <person name="Carretero M.A."/>
            <person name="Feiner N."/>
            <person name="Marsik P."/>
            <person name="Pauperio F."/>
            <person name="Salvi D."/>
            <person name="Soler L."/>
            <person name="While G.M."/>
            <person name="Uller T."/>
            <person name="Font E."/>
            <person name="Andersson L."/>
            <person name="Carneiro M."/>
        </authorList>
    </citation>
    <scope>NUCLEOTIDE SEQUENCE</scope>
</reference>
<dbReference type="Pfam" id="PF23344">
    <property type="entry name" value="ZP-N"/>
    <property type="match status" value="1"/>
</dbReference>
<reference evidence="2" key="2">
    <citation type="submission" date="2025-08" db="UniProtKB">
        <authorList>
            <consortium name="Ensembl"/>
        </authorList>
    </citation>
    <scope>IDENTIFICATION</scope>
</reference>
<dbReference type="OMA" id="TPRIMPS"/>
<dbReference type="InterPro" id="IPR001507">
    <property type="entry name" value="ZP_dom"/>
</dbReference>
<keyword evidence="3" id="KW-1185">Reference proteome</keyword>
<dbReference type="InterPro" id="IPR055356">
    <property type="entry name" value="ZP-N"/>
</dbReference>
<dbReference type="Gene3D" id="2.60.40.3210">
    <property type="entry name" value="Zona pellucida, ZP-N domain"/>
    <property type="match status" value="1"/>
</dbReference>
<reference evidence="2" key="3">
    <citation type="submission" date="2025-09" db="UniProtKB">
        <authorList>
            <consortium name="Ensembl"/>
        </authorList>
    </citation>
    <scope>IDENTIFICATION</scope>
</reference>
<dbReference type="GeneTree" id="ENSGT00940000161324"/>
<organism evidence="2 3">
    <name type="scientific">Podarcis muralis</name>
    <name type="common">Wall lizard</name>
    <name type="synonym">Lacerta muralis</name>
    <dbReference type="NCBI Taxonomy" id="64176"/>
    <lineage>
        <taxon>Eukaryota</taxon>
        <taxon>Metazoa</taxon>
        <taxon>Chordata</taxon>
        <taxon>Craniata</taxon>
        <taxon>Vertebrata</taxon>
        <taxon>Euteleostomi</taxon>
        <taxon>Lepidosauria</taxon>
        <taxon>Squamata</taxon>
        <taxon>Bifurcata</taxon>
        <taxon>Unidentata</taxon>
        <taxon>Episquamata</taxon>
        <taxon>Laterata</taxon>
        <taxon>Lacertibaenia</taxon>
        <taxon>Lacertidae</taxon>
        <taxon>Podarcis</taxon>
    </lineage>
</organism>
<evidence type="ECO:0000259" key="1">
    <source>
        <dbReference type="PROSITE" id="PS51034"/>
    </source>
</evidence>
<dbReference type="SMART" id="SM00241">
    <property type="entry name" value="ZP"/>
    <property type="match status" value="1"/>
</dbReference>
<accession>A0A670J9K8</accession>
<dbReference type="PANTHER" id="PTHR47130">
    <property type="entry name" value="SI:DKEY-19B23.11-RELATED"/>
    <property type="match status" value="1"/>
</dbReference>
<proteinExistence type="predicted"/>
<sequence>ISPTCLLRGGVCLPACWGRRAAGIYSVCGPFLDRKTFSFPEGAARTECRGRYFWIWMDKAALGQNLWHYSVFSKCGRIPVTGLVASQCGFTSGTDLYGNPEIRVSFLACSVRNSFDQEFSLQLQVEVTSPANLTATYDVFMNCPLGAPWSPREIVCEENYMEVSVRRAVPGIASEALNEDWIAVWPVAQGAVNQVWQVAFHYQNGSLQNMMATEAHALGYGVNTTATRVLFRTPYGTQQTEVSLGLEVEVARATVFYKQAWMILMVDTALACPINLPIFTTTTLRWGTPRILPSLVRFPHLYRDEAVEMGLDGRVIDAATILTNGYSFLADTKFFSITVPIGAPGGLMESDVIDNHYGTTYSIKLLLDRRWQGDESDRTRHRSFKAIHTPFAPHAPVLTDNTVAERGYFDISLGNFLPDLELVTIAVGGKPLTPAELKGRGFGLGEAPNPNNTRVFILQVPFTDPLVEQEYLYDNIRRYTLRLEYTFNLNPKGKPFTYPGVIECDVPDVVLPTFEGFCETGRIGLVMTHGNLDRYWVPYVGNLQLTNELAASQNYTVQDDGSYYYLSVPFLAPGLVYEDISLQGLTARLDFTLRDNKTSAVLIAFPVGCIFPTGKLLVCLPNGTIMATVLGLDTKPDLDPRKTHLRDKNCGPVAADESKALFSFPVASCGTTRRFDGNYLVYENEVTFRRELIPEASPVITRDSQYRLTLRCRYPLNEVLRVWARQLQGGQVTPQPYALEAKGKPVTHTVGMSFLDQAGILPIREKCFCLGRASLKWMEIAIQMVIVCCILWLCGVGLTCPPYFIRLGTPGLEKGCFHLPEIQENLSASPLLENMASAQIMVPFLRTPKCYARTGVRKLFQQGAGPLSLRPCGGPDYIWGVG</sequence>
<name>A0A670J9K8_PODMU</name>
<feature type="domain" description="ZP" evidence="1">
    <location>
        <begin position="618"/>
        <end position="882"/>
    </location>
</feature>
<dbReference type="Pfam" id="PF26562">
    <property type="entry name" value="Ig-like"/>
    <property type="match status" value="1"/>
</dbReference>
<dbReference type="Proteomes" id="UP000472272">
    <property type="component" value="Chromosome 13"/>
</dbReference>
<evidence type="ECO:0000313" key="2">
    <source>
        <dbReference type="Ensembl" id="ENSPMRP00000020981.1"/>
    </source>
</evidence>
<dbReference type="InterPro" id="IPR058876">
    <property type="entry name" value="Ig-like_ZP"/>
</dbReference>
<protein>
    <recommendedName>
        <fullName evidence="1">ZP domain-containing protein</fullName>
    </recommendedName>
</protein>
<dbReference type="PANTHER" id="PTHR47130:SF6">
    <property type="entry name" value="EGG ENVELOPE GLYCOPROTEIN-LIKE PRECURSOR"/>
    <property type="match status" value="1"/>
</dbReference>
<dbReference type="AlphaFoldDB" id="A0A670J9K8"/>